<feature type="transmembrane region" description="Helical" evidence="7">
    <location>
        <begin position="305"/>
        <end position="324"/>
    </location>
</feature>
<dbReference type="STRING" id="1071383.J7RBM5"/>
<dbReference type="GeneID" id="34528045"/>
<dbReference type="RefSeq" id="XP_022466535.1">
    <property type="nucleotide sequence ID" value="XM_022610216.1"/>
</dbReference>
<evidence type="ECO:0000256" key="4">
    <source>
        <dbReference type="ARBA" id="ARBA00022692"/>
    </source>
</evidence>
<keyword evidence="9" id="KW-1185">Reference proteome</keyword>
<dbReference type="Gene3D" id="1.20.1250.20">
    <property type="entry name" value="MFS general substrate transporter like domains"/>
    <property type="match status" value="1"/>
</dbReference>
<feature type="transmembrane region" description="Helical" evidence="7">
    <location>
        <begin position="344"/>
        <end position="366"/>
    </location>
</feature>
<feature type="transmembrane region" description="Helical" evidence="7">
    <location>
        <begin position="153"/>
        <end position="176"/>
    </location>
</feature>
<reference evidence="9" key="2">
    <citation type="submission" date="2012-08" db="EMBL/GenBank/DDBJ databases">
        <title>Genome sequence of Kazachstania naganishii.</title>
        <authorList>
            <person name="Gordon J.L."/>
            <person name="Armisen D."/>
            <person name="Proux-Wera E."/>
            <person name="OhEigeartaigh S.S."/>
            <person name="Byrne K.P."/>
            <person name="Wolfe K.H."/>
        </authorList>
    </citation>
    <scope>NUCLEOTIDE SEQUENCE [LARGE SCALE GENOMIC DNA]</scope>
    <source>
        <strain evidence="9">ATCC MYA-139 / BCRC 22969 / CBS 8797 / CCRC 22969 / KCTC 17520 / NBRC 10181 / NCYC 3082</strain>
    </source>
</reference>
<accession>J7RBM5</accession>
<feature type="transmembrane region" description="Helical" evidence="7">
    <location>
        <begin position="12"/>
        <end position="35"/>
    </location>
</feature>
<proteinExistence type="inferred from homology"/>
<sequence>MPSDDRLRKLQVICASFWCLLSAGIIFGFAAFKIVLIEEGVYSDLCSDPHVPGEKACVKQDLKLNYMFTVSAGLTNVMALPVGYILDHYGPRISGFIGSIGISMGALFFIFAKRLYPVIDPYLIGYMFLAAGGPFVFISCFQLANSFPAKSGAILAVLTGAFDTSSALFLGYRLFYQKISTSLTLGKFFTLYLTVPAFIFICQCTIMPSSSYKSVAAVARTAVEGLNEEGQFIDGNRDAAILPDDEEERQFLLASNSRGERRISVSGRRVSVLEAYAEGRLEEKSGGLFGILHDQPALTQIKTPWFYLMLIFAALAMLRVNYFIATIRTQEEYLLGDIKAAIRINGIFDILLPLGGVISIPFIGIILDHFQSLTTLALLANLSVVIGLFGLVKHSFLANLIGIVLFVVYRPFYYTVVSDYCSKVFGFQTFGTIYGLLTCLCGIFNLAQSKLDAYTHTTFKMNPGPINAILVTLTIISTASLIQYIRIQLRLRQHGNTN</sequence>
<dbReference type="GO" id="GO:0000329">
    <property type="term" value="C:fungal-type vacuole membrane"/>
    <property type="evidence" value="ECO:0007669"/>
    <property type="project" value="TreeGrafter"/>
</dbReference>
<evidence type="ECO:0008006" key="10">
    <source>
        <dbReference type="Google" id="ProtNLM"/>
    </source>
</evidence>
<comment type="subcellular location">
    <subcellularLocation>
        <location evidence="1">Membrane</location>
        <topology evidence="1">Multi-pass membrane protein</topology>
    </subcellularLocation>
</comment>
<keyword evidence="4 7" id="KW-0812">Transmembrane</keyword>
<dbReference type="Proteomes" id="UP000006310">
    <property type="component" value="Chromosome 10"/>
</dbReference>
<feature type="transmembrane region" description="Helical" evidence="7">
    <location>
        <begin position="66"/>
        <end position="86"/>
    </location>
</feature>
<evidence type="ECO:0000256" key="5">
    <source>
        <dbReference type="ARBA" id="ARBA00022989"/>
    </source>
</evidence>
<comment type="similarity">
    <text evidence="2">Belongs to the SLC43A transporter (TC 2.A.1.44) family.</text>
</comment>
<dbReference type="OrthoDB" id="330047at2759"/>
<dbReference type="PANTHER" id="PTHR20772">
    <property type="entry name" value="PROTEIN FMP42"/>
    <property type="match status" value="1"/>
</dbReference>
<keyword evidence="5 7" id="KW-1133">Transmembrane helix</keyword>
<dbReference type="eggNOG" id="ENOG502QRYG">
    <property type="taxonomic scope" value="Eukaryota"/>
</dbReference>
<protein>
    <recommendedName>
        <fullName evidence="10">Protein FMP42</fullName>
    </recommendedName>
</protein>
<keyword evidence="3" id="KW-0813">Transport</keyword>
<dbReference type="AlphaFoldDB" id="J7RBM5"/>
<dbReference type="EMBL" id="HE978323">
    <property type="protein sequence ID" value="CCK72290.1"/>
    <property type="molecule type" value="Genomic_DNA"/>
</dbReference>
<feature type="transmembrane region" description="Helical" evidence="7">
    <location>
        <begin position="373"/>
        <end position="390"/>
    </location>
</feature>
<dbReference type="PANTHER" id="PTHR20772:SF2">
    <property type="entry name" value="PROTEIN FMP42"/>
    <property type="match status" value="1"/>
</dbReference>
<evidence type="ECO:0000256" key="1">
    <source>
        <dbReference type="ARBA" id="ARBA00004141"/>
    </source>
</evidence>
<evidence type="ECO:0000256" key="2">
    <source>
        <dbReference type="ARBA" id="ARBA00006595"/>
    </source>
</evidence>
<dbReference type="HOGENOM" id="CLU_014401_1_1_1"/>
<keyword evidence="6 7" id="KW-0472">Membrane</keyword>
<feature type="transmembrane region" description="Helical" evidence="7">
    <location>
        <begin position="466"/>
        <end position="485"/>
    </location>
</feature>
<evidence type="ECO:0000256" key="3">
    <source>
        <dbReference type="ARBA" id="ARBA00022448"/>
    </source>
</evidence>
<evidence type="ECO:0000313" key="9">
    <source>
        <dbReference type="Proteomes" id="UP000006310"/>
    </source>
</evidence>
<dbReference type="InterPro" id="IPR052599">
    <property type="entry name" value="SLC43A_AATransporter"/>
</dbReference>
<name>J7RBM5_HUIN7</name>
<dbReference type="OMA" id="CNILQQV"/>
<feature type="transmembrane region" description="Helical" evidence="7">
    <location>
        <begin position="188"/>
        <end position="206"/>
    </location>
</feature>
<evidence type="ECO:0000256" key="6">
    <source>
        <dbReference type="ARBA" id="ARBA00023136"/>
    </source>
</evidence>
<feature type="transmembrane region" description="Helical" evidence="7">
    <location>
        <begin position="396"/>
        <end position="413"/>
    </location>
</feature>
<gene>
    <name evidence="8" type="primary">KNAG0J02090</name>
    <name evidence="8" type="ordered locus">KNAG_0J02090</name>
</gene>
<feature type="transmembrane region" description="Helical" evidence="7">
    <location>
        <begin position="425"/>
        <end position="446"/>
    </location>
</feature>
<organism evidence="8 9">
    <name type="scientific">Huiozyma naganishii (strain ATCC MYA-139 / BCRC 22969 / CBS 8797 / KCTC 17520 / NBRC 10181 / NCYC 3082 / Yp74L-3)</name>
    <name type="common">Yeast</name>
    <name type="synonym">Kazachstania naganishii</name>
    <dbReference type="NCBI Taxonomy" id="1071383"/>
    <lineage>
        <taxon>Eukaryota</taxon>
        <taxon>Fungi</taxon>
        <taxon>Dikarya</taxon>
        <taxon>Ascomycota</taxon>
        <taxon>Saccharomycotina</taxon>
        <taxon>Saccharomycetes</taxon>
        <taxon>Saccharomycetales</taxon>
        <taxon>Saccharomycetaceae</taxon>
        <taxon>Huiozyma</taxon>
    </lineage>
</organism>
<feature type="transmembrane region" description="Helical" evidence="7">
    <location>
        <begin position="123"/>
        <end position="141"/>
    </location>
</feature>
<evidence type="ECO:0000313" key="8">
    <source>
        <dbReference type="EMBL" id="CCK72290.1"/>
    </source>
</evidence>
<dbReference type="SUPFAM" id="SSF103473">
    <property type="entry name" value="MFS general substrate transporter"/>
    <property type="match status" value="1"/>
</dbReference>
<dbReference type="InterPro" id="IPR036259">
    <property type="entry name" value="MFS_trans_sf"/>
</dbReference>
<feature type="transmembrane region" description="Helical" evidence="7">
    <location>
        <begin position="93"/>
        <end position="111"/>
    </location>
</feature>
<dbReference type="KEGG" id="kng:KNAG_0J02090"/>
<evidence type="ECO:0000256" key="7">
    <source>
        <dbReference type="SAM" id="Phobius"/>
    </source>
</evidence>
<reference evidence="8 9" key="1">
    <citation type="journal article" date="2011" name="Proc. Natl. Acad. Sci. U.S.A.">
        <title>Evolutionary erosion of yeast sex chromosomes by mating-type switching accidents.</title>
        <authorList>
            <person name="Gordon J.L."/>
            <person name="Armisen D."/>
            <person name="Proux-Wera E."/>
            <person name="Oheigeartaigh S.S."/>
            <person name="Byrne K.P."/>
            <person name="Wolfe K.H."/>
        </authorList>
    </citation>
    <scope>NUCLEOTIDE SEQUENCE [LARGE SCALE GENOMIC DNA]</scope>
    <source>
        <strain evidence="9">ATCC MYA-139 / BCRC 22969 / CBS 8797 / CCRC 22969 / KCTC 17520 / NBRC 10181 / NCYC 3082</strain>
    </source>
</reference>